<evidence type="ECO:0000313" key="4">
    <source>
        <dbReference type="EMBL" id="KAH6688917.1"/>
    </source>
</evidence>
<comment type="caution">
    <text evidence="4">The sequence shown here is derived from an EMBL/GenBank/DDBJ whole genome shotgun (WGS) entry which is preliminary data.</text>
</comment>
<evidence type="ECO:0000259" key="3">
    <source>
        <dbReference type="PROSITE" id="PS50909"/>
    </source>
</evidence>
<dbReference type="InterPro" id="IPR004152">
    <property type="entry name" value="GAT_dom"/>
</dbReference>
<dbReference type="PROSITE" id="PS50909">
    <property type="entry name" value="GAT"/>
    <property type="match status" value="1"/>
</dbReference>
<dbReference type="InterPro" id="IPR008942">
    <property type="entry name" value="ENTH_VHS"/>
</dbReference>
<feature type="compositionally biased region" description="Pro residues" evidence="2">
    <location>
        <begin position="330"/>
        <end position="360"/>
    </location>
</feature>
<feature type="compositionally biased region" description="Low complexity" evidence="2">
    <location>
        <begin position="27"/>
        <end position="40"/>
    </location>
</feature>
<feature type="compositionally biased region" description="Polar residues" evidence="2">
    <location>
        <begin position="479"/>
        <end position="490"/>
    </location>
</feature>
<dbReference type="GO" id="GO:0043130">
    <property type="term" value="F:ubiquitin binding"/>
    <property type="evidence" value="ECO:0007669"/>
    <property type="project" value="InterPro"/>
</dbReference>
<keyword evidence="1" id="KW-0175">Coiled coil</keyword>
<feature type="domain" description="GAT" evidence="3">
    <location>
        <begin position="217"/>
        <end position="306"/>
    </location>
</feature>
<evidence type="ECO:0000313" key="5">
    <source>
        <dbReference type="Proteomes" id="UP000770015"/>
    </source>
</evidence>
<dbReference type="Gene3D" id="1.20.58.160">
    <property type="match status" value="1"/>
</dbReference>
<dbReference type="EMBL" id="JAGSXJ010000008">
    <property type="protein sequence ID" value="KAH6688917.1"/>
    <property type="molecule type" value="Genomic_DNA"/>
</dbReference>
<dbReference type="SUPFAM" id="SSF48464">
    <property type="entry name" value="ENTH/VHS domain"/>
    <property type="match status" value="1"/>
</dbReference>
<dbReference type="CDD" id="cd21383">
    <property type="entry name" value="GAT_GGA_Tom1-like"/>
    <property type="match status" value="1"/>
</dbReference>
<name>A0A9P8VEX3_9PEZI</name>
<feature type="compositionally biased region" description="Basic and acidic residues" evidence="2">
    <location>
        <begin position="503"/>
        <end position="512"/>
    </location>
</feature>
<dbReference type="Pfam" id="PF03127">
    <property type="entry name" value="GAT"/>
    <property type="match status" value="1"/>
</dbReference>
<gene>
    <name evidence="4" type="ORF">F5X68DRAFT_75770</name>
</gene>
<feature type="compositionally biased region" description="Polar residues" evidence="2">
    <location>
        <begin position="450"/>
        <end position="461"/>
    </location>
</feature>
<evidence type="ECO:0000256" key="1">
    <source>
        <dbReference type="SAM" id="Coils"/>
    </source>
</evidence>
<keyword evidence="5" id="KW-1185">Reference proteome</keyword>
<proteinExistence type="predicted"/>
<dbReference type="OrthoDB" id="5393057at2759"/>
<dbReference type="GO" id="GO:0035091">
    <property type="term" value="F:phosphatidylinositol binding"/>
    <property type="evidence" value="ECO:0007669"/>
    <property type="project" value="InterPro"/>
</dbReference>
<sequence>MPSMKGLSMNRMIGTIKKRTGTGLGGSSSSNNDPSVVPPNETVEANAVRSLRQFCESGGPNKQGDEVLYLPPIVDGAESSPVAAAECARQIRKYLTRENKAKASWQYNAIMVMRILTDNPGKGFTKNIDKKFVDAVKETLRANRDPSVQQILMETLDDFERSKADHEGLAELIGMWKAEKEHAWRKLPPQQMQPAPWQGQQQSQNYFARDHSNRRLPNPVELASRLEEARTSAKLLSQVVLNTPAEELLNNDLVKEFADRCHSASKSMQLYMLAENPAPDNDTMESIIDTNEQLQSALNQHQRAVLTARKKLGLNVTSEHNSPTVMSPAAQPPVPDNRPPPPQQFQQTPPPQQGGPPAPQAPSTNSFSRLFSRKPTNKSNESERFDPPPGPPPGPPPKQQISPPPAAAAEQDDPFRDPEAAPPPPQKLPPSIPPSSDEQRLAYEPYHPGFQQTTSYLNRQDSAADHTTMHGGAAASTPGGLNTRNLQNNDDAYGADDLYESSPNRKEPPQRL</sequence>
<accession>A0A9P8VEX3</accession>
<reference evidence="4" key="1">
    <citation type="journal article" date="2021" name="Nat. Commun.">
        <title>Genetic determinants of endophytism in the Arabidopsis root mycobiome.</title>
        <authorList>
            <person name="Mesny F."/>
            <person name="Miyauchi S."/>
            <person name="Thiergart T."/>
            <person name="Pickel B."/>
            <person name="Atanasova L."/>
            <person name="Karlsson M."/>
            <person name="Huettel B."/>
            <person name="Barry K.W."/>
            <person name="Haridas S."/>
            <person name="Chen C."/>
            <person name="Bauer D."/>
            <person name="Andreopoulos W."/>
            <person name="Pangilinan J."/>
            <person name="LaButti K."/>
            <person name="Riley R."/>
            <person name="Lipzen A."/>
            <person name="Clum A."/>
            <person name="Drula E."/>
            <person name="Henrissat B."/>
            <person name="Kohler A."/>
            <person name="Grigoriev I.V."/>
            <person name="Martin F.M."/>
            <person name="Hacquard S."/>
        </authorList>
    </citation>
    <scope>NUCLEOTIDE SEQUENCE</scope>
    <source>
        <strain evidence="4">MPI-SDFR-AT-0117</strain>
    </source>
</reference>
<feature type="compositionally biased region" description="Pro residues" evidence="2">
    <location>
        <begin position="387"/>
        <end position="406"/>
    </location>
</feature>
<dbReference type="AlphaFoldDB" id="A0A9P8VEX3"/>
<dbReference type="Gene3D" id="1.25.40.90">
    <property type="match status" value="1"/>
</dbReference>
<protein>
    <submittedName>
        <fullName evidence="4">GAT domain-containing protein</fullName>
    </submittedName>
</protein>
<feature type="region of interest" description="Disordered" evidence="2">
    <location>
        <begin position="318"/>
        <end position="512"/>
    </location>
</feature>
<organism evidence="4 5">
    <name type="scientific">Plectosphaerella plurivora</name>
    <dbReference type="NCBI Taxonomy" id="936078"/>
    <lineage>
        <taxon>Eukaryota</taxon>
        <taxon>Fungi</taxon>
        <taxon>Dikarya</taxon>
        <taxon>Ascomycota</taxon>
        <taxon>Pezizomycotina</taxon>
        <taxon>Sordariomycetes</taxon>
        <taxon>Hypocreomycetidae</taxon>
        <taxon>Glomerellales</taxon>
        <taxon>Plectosphaerellaceae</taxon>
        <taxon>Plectosphaerella</taxon>
    </lineage>
</organism>
<dbReference type="SUPFAM" id="SSF89009">
    <property type="entry name" value="GAT-like domain"/>
    <property type="match status" value="1"/>
</dbReference>
<dbReference type="InterPro" id="IPR038425">
    <property type="entry name" value="GAT_sf"/>
</dbReference>
<feature type="compositionally biased region" description="Pro residues" evidence="2">
    <location>
        <begin position="420"/>
        <end position="433"/>
    </location>
</feature>
<dbReference type="Proteomes" id="UP000770015">
    <property type="component" value="Unassembled WGS sequence"/>
</dbReference>
<feature type="region of interest" description="Disordered" evidence="2">
    <location>
        <begin position="18"/>
        <end position="40"/>
    </location>
</feature>
<feature type="coiled-coil region" evidence="1">
    <location>
        <begin position="284"/>
        <end position="311"/>
    </location>
</feature>
<evidence type="ECO:0000256" key="2">
    <source>
        <dbReference type="SAM" id="MobiDB-lite"/>
    </source>
</evidence>